<sequence>MSPTIRQVLGLLRVQRLNVNKAIGIKQQRGLKKMSKKKKINLAISIAQVVVQALILYNTYQQYKYSKKYSA</sequence>
<evidence type="ECO:0000256" key="1">
    <source>
        <dbReference type="SAM" id="Phobius"/>
    </source>
</evidence>
<organism evidence="2">
    <name type="scientific">Staphylococcus aureus</name>
    <dbReference type="NCBI Taxonomy" id="1280"/>
    <lineage>
        <taxon>Bacteria</taxon>
        <taxon>Bacillati</taxon>
        <taxon>Bacillota</taxon>
        <taxon>Bacilli</taxon>
        <taxon>Bacillales</taxon>
        <taxon>Staphylococcaceae</taxon>
        <taxon>Staphylococcus</taxon>
    </lineage>
</organism>
<keyword evidence="2" id="KW-0614">Plasmid</keyword>
<protein>
    <submittedName>
        <fullName evidence="2">Uncharacterized protein</fullName>
    </submittedName>
</protein>
<proteinExistence type="predicted"/>
<feature type="transmembrane region" description="Helical" evidence="1">
    <location>
        <begin position="40"/>
        <end position="60"/>
    </location>
</feature>
<evidence type="ECO:0000313" key="2">
    <source>
        <dbReference type="EMBL" id="AYK27781.1"/>
    </source>
</evidence>
<keyword evidence="1" id="KW-1133">Transmembrane helix</keyword>
<evidence type="ECO:0000313" key="3">
    <source>
        <dbReference type="EMBL" id="AYK28248.1"/>
    </source>
</evidence>
<dbReference type="AlphaFoldDB" id="A0A499S1E5"/>
<dbReference type="EMBL" id="MH785256">
    <property type="protein sequence ID" value="AYK28248.1"/>
    <property type="molecule type" value="Genomic_DNA"/>
</dbReference>
<keyword evidence="1" id="KW-0812">Transmembrane</keyword>
<dbReference type="EMBL" id="MH785228">
    <property type="protein sequence ID" value="AYK27781.1"/>
    <property type="molecule type" value="Genomic_DNA"/>
</dbReference>
<gene>
    <name evidence="2" type="ORF">BJL71_g00010</name>
    <name evidence="3" type="ORF">D0Y82_g00010</name>
</gene>
<name>A0A499S1E5_STAAU</name>
<reference evidence="2" key="1">
    <citation type="journal article" date="2019" name="Front. Microbiol.">
        <title>Prevalence of Antibiotic and Heavy Metal Resistance Determinants and Virulence-Related Genetic Elements in Plasmids of Staphylococcus aureus.</title>
        <authorList>
            <person name="Bukowski M."/>
            <person name="Piwowarczyk R."/>
            <person name="Madry A."/>
            <person name="Zagorski-Przybylo R."/>
            <person name="Hydzik M."/>
            <person name="Wladyka B."/>
        </authorList>
    </citation>
    <scope>NUCLEOTIDE SEQUENCE</scope>
    <source>
        <strain evidence="2">Ch24</strain>
        <strain evidence="3">Tu2</strain>
        <plasmid evidence="2">pRIVM4390</plasmid>
    </source>
</reference>
<geneLocation type="plasmid" evidence="2">
    <name>pRIVM4390</name>
</geneLocation>
<keyword evidence="1" id="KW-0472">Membrane</keyword>
<accession>A0A499S1E5</accession>